<dbReference type="Pfam" id="PF00583">
    <property type="entry name" value="Acetyltransf_1"/>
    <property type="match status" value="1"/>
</dbReference>
<evidence type="ECO:0000259" key="1">
    <source>
        <dbReference type="PROSITE" id="PS51186"/>
    </source>
</evidence>
<feature type="domain" description="N-acetyltransferase" evidence="1">
    <location>
        <begin position="105"/>
        <end position="235"/>
    </location>
</feature>
<dbReference type="PROSITE" id="PS51186">
    <property type="entry name" value="GNAT"/>
    <property type="match status" value="1"/>
</dbReference>
<dbReference type="InterPro" id="IPR000182">
    <property type="entry name" value="GNAT_dom"/>
</dbReference>
<reference evidence="3" key="1">
    <citation type="journal article" date="2010" name="PLoS ONE">
        <title>The Arthrobacter arilaitensis Re117 genome sequence reveals its genetic adaptation to the surface of cheese.</title>
        <authorList>
            <person name="Monnet C."/>
            <person name="Loux V."/>
            <person name="Gibrat J.F."/>
            <person name="Spinnler E."/>
            <person name="Barbe V."/>
            <person name="Vacherie B."/>
            <person name="Gavory F."/>
            <person name="Gourbeyre E."/>
            <person name="Siguier P."/>
            <person name="Chandler M."/>
            <person name="Elleuch R."/>
            <person name="Irlinger F."/>
            <person name="Vallaeys T."/>
        </authorList>
    </citation>
    <scope>NUCLEOTIDE SEQUENCE</scope>
    <source>
        <strain evidence="3">DSM 16368 / CIP 108037 / IAM 15318 / JCM 13566 / Re117</strain>
    </source>
</reference>
<protein>
    <submittedName>
        <fullName evidence="2">GNAT-family acetyltransferase</fullName>
        <ecNumber evidence="2">2.3.-.-</ecNumber>
    </submittedName>
</protein>
<reference evidence="3" key="2">
    <citation type="submission" date="2010-07" db="EMBL/GenBank/DDBJ databases">
        <title>Complete genome sequence of Arthrobacter arilaitensis (strain DSM 16368 / CIP 108037 / JCM 13566 / Re117).</title>
        <authorList>
            <person name="Genoscope."/>
        </authorList>
    </citation>
    <scope>NUCLEOTIDE SEQUENCE [LARGE SCALE GENOMIC DNA]</scope>
    <source>
        <strain evidence="3">DSM 16368 / CIP 108037 / IAM 15318 / JCM 13566 / Re117</strain>
    </source>
</reference>
<dbReference type="Proteomes" id="UP000006878">
    <property type="component" value="Chromosome"/>
</dbReference>
<name>A0ABM9PV45_GLUAR</name>
<proteinExistence type="predicted"/>
<dbReference type="SUPFAM" id="SSF55729">
    <property type="entry name" value="Acyl-CoA N-acyltransferases (Nat)"/>
    <property type="match status" value="1"/>
</dbReference>
<sequence>MKLESSTITSIQLAWAQILGVPPEALEIEGNRVYREKDDSALLMFVSLFGTGILVGPSWAKEAAQNLTDTELASHAKLMEISAPYGGQALGEAELYYCDTAPPAPSLRPTASRQQEHAIALENICLPDDSAEVGLSEMESTFVLLSDCNNGPQPLAGAGYDIWEGKLAHLGVLTAPEKRQSGFGSNAVAIAMEQAMNCGLIPQWRARTDNTASIRTALRAGFEYVGTQTSVILEA</sequence>
<dbReference type="RefSeq" id="WP_013348262.1">
    <property type="nucleotide sequence ID" value="NC_014550.1"/>
</dbReference>
<gene>
    <name evidence="2" type="ordered locus">AARI_08980</name>
</gene>
<dbReference type="GO" id="GO:0016746">
    <property type="term" value="F:acyltransferase activity"/>
    <property type="evidence" value="ECO:0007669"/>
    <property type="project" value="UniProtKB-KW"/>
</dbReference>
<dbReference type="EC" id="2.3.-.-" evidence="2"/>
<evidence type="ECO:0000313" key="2">
    <source>
        <dbReference type="EMBL" id="CBT75118.1"/>
    </source>
</evidence>
<dbReference type="Gene3D" id="3.40.630.30">
    <property type="match status" value="1"/>
</dbReference>
<keyword evidence="2" id="KW-0808">Transferase</keyword>
<dbReference type="GeneID" id="303184506"/>
<dbReference type="EMBL" id="FQ311875">
    <property type="protein sequence ID" value="CBT75118.1"/>
    <property type="molecule type" value="Genomic_DNA"/>
</dbReference>
<dbReference type="InterPro" id="IPR016181">
    <property type="entry name" value="Acyl_CoA_acyltransferase"/>
</dbReference>
<keyword evidence="3" id="KW-1185">Reference proteome</keyword>
<accession>A0ABM9PV45</accession>
<keyword evidence="2" id="KW-0012">Acyltransferase</keyword>
<organism evidence="2 3">
    <name type="scientific">Glutamicibacter arilaitensis (strain DSM 16368 / CIP 108037 / IAM 15318 / JCM 13566 / NCIMB 14258 / Re117)</name>
    <name type="common">Arthrobacter arilaitensis</name>
    <dbReference type="NCBI Taxonomy" id="861360"/>
    <lineage>
        <taxon>Bacteria</taxon>
        <taxon>Bacillati</taxon>
        <taxon>Actinomycetota</taxon>
        <taxon>Actinomycetes</taxon>
        <taxon>Micrococcales</taxon>
        <taxon>Micrococcaceae</taxon>
        <taxon>Glutamicibacter</taxon>
    </lineage>
</organism>
<evidence type="ECO:0000313" key="3">
    <source>
        <dbReference type="Proteomes" id="UP000006878"/>
    </source>
</evidence>